<evidence type="ECO:0000313" key="2">
    <source>
        <dbReference type="Proteomes" id="UP001229313"/>
    </source>
</evidence>
<proteinExistence type="predicted"/>
<name>A0ABY9PH62_9GAMM</name>
<protein>
    <submittedName>
        <fullName evidence="1">Uncharacterized protein</fullName>
    </submittedName>
</protein>
<keyword evidence="2" id="KW-1185">Reference proteome</keyword>
<dbReference type="RefSeq" id="WP_309153332.1">
    <property type="nucleotide sequence ID" value="NZ_CP133568.1"/>
</dbReference>
<evidence type="ECO:0000313" key="1">
    <source>
        <dbReference type="EMBL" id="WMT05187.1"/>
    </source>
</evidence>
<organism evidence="1 2">
    <name type="scientific">Lysobacter yananisis</name>
    <dbReference type="NCBI Taxonomy" id="1003114"/>
    <lineage>
        <taxon>Bacteria</taxon>
        <taxon>Pseudomonadati</taxon>
        <taxon>Pseudomonadota</taxon>
        <taxon>Gammaproteobacteria</taxon>
        <taxon>Lysobacterales</taxon>
        <taxon>Lysobacteraceae</taxon>
        <taxon>Lysobacter</taxon>
    </lineage>
</organism>
<accession>A0ABY9PH62</accession>
<sequence length="155" mass="15855">MKPWIPAFAAMTVGEVAARGSSAASAPPHIALLIDPPRSPHTVIPAKAGTHFDFASTSTPQRLQSTVAMKPWIPAFAGMTVGEVAARGSSAASAPPHIGLFIDPPRSPHTVIPAKAGTHFDFASTRTPQGLQSTVAMKPWIPAFAGMTIGGGAAA</sequence>
<dbReference type="EMBL" id="CP133568">
    <property type="protein sequence ID" value="WMT05187.1"/>
    <property type="molecule type" value="Genomic_DNA"/>
</dbReference>
<dbReference type="Proteomes" id="UP001229313">
    <property type="component" value="Chromosome"/>
</dbReference>
<reference evidence="1 2" key="1">
    <citation type="submission" date="2023-08" db="EMBL/GenBank/DDBJ databases">
        <title>The whole genome sequence of Lysobacter yananisis.</title>
        <authorList>
            <person name="Sun H."/>
        </authorList>
    </citation>
    <scope>NUCLEOTIDE SEQUENCE [LARGE SCALE GENOMIC DNA]</scope>
    <source>
        <strain evidence="1 2">SNNU513</strain>
    </source>
</reference>
<gene>
    <name evidence="1" type="ORF">RDV84_10185</name>
</gene>